<dbReference type="AlphaFoldDB" id="A0A9P3CZA2"/>
<dbReference type="Gene3D" id="2.40.370.10">
    <property type="entry name" value="AttH-like domain"/>
    <property type="match status" value="1"/>
</dbReference>
<dbReference type="RefSeq" id="XP_044661990.1">
    <property type="nucleotide sequence ID" value="XM_044806055.1"/>
</dbReference>
<dbReference type="PANTHER" id="PTHR40617:SF1">
    <property type="entry name" value="ATTH DOMAIN-CONTAINING PROTEIN-RELATED"/>
    <property type="match status" value="1"/>
</dbReference>
<dbReference type="EMBL" id="BOLY01000007">
    <property type="protein sequence ID" value="GIZ47503.1"/>
    <property type="molecule type" value="Genomic_DNA"/>
</dbReference>
<sequence length="349" mass="38855">MFIPTTFLVAVSGVAAYTGTPYDFTPDNAAQPLEAGIPLSTNWTALQNVQGNSFWSSSFVTATNDRQYLILSHYLTVANFSGLWRGSILDIGNPSEYVTHSEAVTDAPFITSPNGRFDVEYSNFTYQALTDDSISVLQTTSITEGYTYNITHTTSSETLLNWGGNPWQWGNGPTTQWSSPHNRVEGTFSLNGGETLKIDPERSFTWYDRQIVNSTIVGLWTWFELHFPQDDIYASIWSIELPDNVTERFATIKTPYGTHLTPCTLIEDEESRWTSEKTGKSYYSNWVLDFPSGDSLSVRQPALGQEMHLVSATINRTEIEAFVVVDQATLLGQELSGGWGLVEIAADET</sequence>
<dbReference type="PANTHER" id="PTHR40617">
    <property type="entry name" value="TERPENE CYCLASE ASQC"/>
    <property type="match status" value="1"/>
</dbReference>
<dbReference type="SUPFAM" id="SSF159245">
    <property type="entry name" value="AttH-like"/>
    <property type="match status" value="1"/>
</dbReference>
<evidence type="ECO:0000313" key="3">
    <source>
        <dbReference type="Proteomes" id="UP000825890"/>
    </source>
</evidence>
<gene>
    <name evidence="2" type="ORF">CKM354_001059200</name>
</gene>
<feature type="chain" id="PRO_5040306783" description="Kievitone hydratase" evidence="1">
    <location>
        <begin position="17"/>
        <end position="349"/>
    </location>
</feature>
<evidence type="ECO:0008006" key="4">
    <source>
        <dbReference type="Google" id="ProtNLM"/>
    </source>
</evidence>
<dbReference type="GeneID" id="68296167"/>
<accession>A0A9P3CZA2</accession>
<reference evidence="2 3" key="1">
    <citation type="submission" date="2021-01" db="EMBL/GenBank/DDBJ databases">
        <title>Cercospora kikuchii MAFF 305040 whole genome shotgun sequence.</title>
        <authorList>
            <person name="Kashiwa T."/>
            <person name="Suzuki T."/>
        </authorList>
    </citation>
    <scope>NUCLEOTIDE SEQUENCE [LARGE SCALE GENOMIC DNA]</scope>
    <source>
        <strain evidence="2 3">MAFF 305040</strain>
    </source>
</reference>
<protein>
    <recommendedName>
        <fullName evidence="4">Kievitone hydratase</fullName>
    </recommendedName>
</protein>
<evidence type="ECO:0000256" key="1">
    <source>
        <dbReference type="SAM" id="SignalP"/>
    </source>
</evidence>
<keyword evidence="3" id="KW-1185">Reference proteome</keyword>
<dbReference type="InterPro" id="IPR023374">
    <property type="entry name" value="AttH-like_dom_sf"/>
</dbReference>
<dbReference type="Proteomes" id="UP000825890">
    <property type="component" value="Unassembled WGS sequence"/>
</dbReference>
<proteinExistence type="predicted"/>
<evidence type="ECO:0000313" key="2">
    <source>
        <dbReference type="EMBL" id="GIZ47503.1"/>
    </source>
</evidence>
<name>A0A9P3CZA2_9PEZI</name>
<comment type="caution">
    <text evidence="2">The sequence shown here is derived from an EMBL/GenBank/DDBJ whole genome shotgun (WGS) entry which is preliminary data.</text>
</comment>
<keyword evidence="1" id="KW-0732">Signal</keyword>
<dbReference type="InterPro" id="IPR053112">
    <property type="entry name" value="Fungal_Dehydratase/Hydratase"/>
</dbReference>
<feature type="signal peptide" evidence="1">
    <location>
        <begin position="1"/>
        <end position="16"/>
    </location>
</feature>
<organism evidence="2 3">
    <name type="scientific">Cercospora kikuchii</name>
    <dbReference type="NCBI Taxonomy" id="84275"/>
    <lineage>
        <taxon>Eukaryota</taxon>
        <taxon>Fungi</taxon>
        <taxon>Dikarya</taxon>
        <taxon>Ascomycota</taxon>
        <taxon>Pezizomycotina</taxon>
        <taxon>Dothideomycetes</taxon>
        <taxon>Dothideomycetidae</taxon>
        <taxon>Mycosphaerellales</taxon>
        <taxon>Mycosphaerellaceae</taxon>
        <taxon>Cercospora</taxon>
    </lineage>
</organism>
<dbReference type="OrthoDB" id="5295747at2759"/>